<sequence>MLNFGGPGLTARETLANLASLLQALCGGRYNLIAFDPRGTGNTVPFTCYDRAYWMQTFFEDPIAPNDPDEIPLGKLWSRGSIVSNLCAKKHSETGRMIGTTFVARDIVRVAEALGEDGLVRYWGFSYGSTLGATLISMFPDKVDKVILDGVQNPHEYYNAFADYEEWAQSDQVFSGIFQACAANPDQCSLARPGKSAADLESSVWDLFETLKRRPIPVGTLTLDNNVLRRLVSGALYTTTAWKNLTDVFDMLVSGNISEQRVLDSMGGAPSISDNDLDSNINQSAASIMPFFGIHCSDRAARAQTFDNVLPSIHRLFQISKIMGGVVSLPTITCSQWKLEPKERYRGDFHVRPRRPVLLVGNTYDGQTPLASARNVSSGFKDSVVLEVNGYGHTSLNLPSMCALKTVSSYWLNGTLPQPGTVCEVDAPPFSNITWNDLLKNSSKEEKRHLKRNADHMYPVAFNP</sequence>
<keyword evidence="6" id="KW-1185">Reference proteome</keyword>
<comment type="caution">
    <text evidence="5">The sequence shown here is derived from an EMBL/GenBank/DDBJ whole genome shotgun (WGS) entry which is preliminary data.</text>
</comment>
<dbReference type="GO" id="GO:0016787">
    <property type="term" value="F:hydrolase activity"/>
    <property type="evidence" value="ECO:0007669"/>
    <property type="project" value="UniProtKB-KW"/>
</dbReference>
<dbReference type="Gene3D" id="3.40.50.1820">
    <property type="entry name" value="alpha/beta hydrolase"/>
    <property type="match status" value="1"/>
</dbReference>
<dbReference type="InterPro" id="IPR000073">
    <property type="entry name" value="AB_hydrolase_1"/>
</dbReference>
<dbReference type="GeneID" id="68351906"/>
<dbReference type="RefSeq" id="XP_044722274.1">
    <property type="nucleotide sequence ID" value="XM_044861248.1"/>
</dbReference>
<evidence type="ECO:0000259" key="4">
    <source>
        <dbReference type="Pfam" id="PF08386"/>
    </source>
</evidence>
<dbReference type="AlphaFoldDB" id="A0A9P8SL45"/>
<evidence type="ECO:0000313" key="6">
    <source>
        <dbReference type="Proteomes" id="UP000824596"/>
    </source>
</evidence>
<organism evidence="5 6">
    <name type="scientific">Hirsutella rhossiliensis</name>
    <dbReference type="NCBI Taxonomy" id="111463"/>
    <lineage>
        <taxon>Eukaryota</taxon>
        <taxon>Fungi</taxon>
        <taxon>Dikarya</taxon>
        <taxon>Ascomycota</taxon>
        <taxon>Pezizomycotina</taxon>
        <taxon>Sordariomycetes</taxon>
        <taxon>Hypocreomycetidae</taxon>
        <taxon>Hypocreales</taxon>
        <taxon>Ophiocordycipitaceae</taxon>
        <taxon>Hirsutella</taxon>
    </lineage>
</organism>
<name>A0A9P8SL45_9HYPO</name>
<comment type="similarity">
    <text evidence="1">Belongs to the peptidase S33 family.</text>
</comment>
<dbReference type="EMBL" id="JAIZPD010000003">
    <property type="protein sequence ID" value="KAH0964761.1"/>
    <property type="molecule type" value="Genomic_DNA"/>
</dbReference>
<evidence type="ECO:0000313" key="5">
    <source>
        <dbReference type="EMBL" id="KAH0964761.1"/>
    </source>
</evidence>
<evidence type="ECO:0000256" key="1">
    <source>
        <dbReference type="ARBA" id="ARBA00010088"/>
    </source>
</evidence>
<feature type="domain" description="Peptidase S33 tripeptidyl aminopeptidase-like C-terminal" evidence="4">
    <location>
        <begin position="328"/>
        <end position="423"/>
    </location>
</feature>
<dbReference type="Pfam" id="PF08386">
    <property type="entry name" value="Abhydrolase_4"/>
    <property type="match status" value="1"/>
</dbReference>
<dbReference type="Proteomes" id="UP000824596">
    <property type="component" value="Unassembled WGS sequence"/>
</dbReference>
<dbReference type="InterPro" id="IPR051601">
    <property type="entry name" value="Serine_prot/Carboxylest_S33"/>
</dbReference>
<dbReference type="Pfam" id="PF00561">
    <property type="entry name" value="Abhydrolase_1"/>
    <property type="match status" value="1"/>
</dbReference>
<dbReference type="InterPro" id="IPR013595">
    <property type="entry name" value="Pept_S33_TAP-like_C"/>
</dbReference>
<evidence type="ECO:0000256" key="2">
    <source>
        <dbReference type="ARBA" id="ARBA00022801"/>
    </source>
</evidence>
<dbReference type="SUPFAM" id="SSF53474">
    <property type="entry name" value="alpha/beta-Hydrolases"/>
    <property type="match status" value="1"/>
</dbReference>
<dbReference type="InterPro" id="IPR029058">
    <property type="entry name" value="AB_hydrolase_fold"/>
</dbReference>
<proteinExistence type="inferred from homology"/>
<reference evidence="5" key="1">
    <citation type="submission" date="2021-09" db="EMBL/GenBank/DDBJ databases">
        <title>A high-quality genome of the endoparasitic fungus Hirsutella rhossiliensis with a comparison of Hirsutella genomes reveals transposable elements contributing to genome size variation.</title>
        <authorList>
            <person name="Lin R."/>
            <person name="Jiao Y."/>
            <person name="Sun X."/>
            <person name="Ling J."/>
            <person name="Xie B."/>
            <person name="Cheng X."/>
        </authorList>
    </citation>
    <scope>NUCLEOTIDE SEQUENCE</scope>
    <source>
        <strain evidence="5">HR02</strain>
    </source>
</reference>
<dbReference type="PANTHER" id="PTHR43248:SF25">
    <property type="entry name" value="AB HYDROLASE-1 DOMAIN-CONTAINING PROTEIN-RELATED"/>
    <property type="match status" value="1"/>
</dbReference>
<keyword evidence="2" id="KW-0378">Hydrolase</keyword>
<dbReference type="OrthoDB" id="425534at2759"/>
<gene>
    <name evidence="5" type="ORF">HRG_02777</name>
</gene>
<accession>A0A9P8SL45</accession>
<feature type="domain" description="AB hydrolase-1" evidence="3">
    <location>
        <begin position="18"/>
        <end position="169"/>
    </location>
</feature>
<dbReference type="PANTHER" id="PTHR43248">
    <property type="entry name" value="2-SUCCINYL-6-HYDROXY-2,4-CYCLOHEXADIENE-1-CARBOXYLATE SYNTHASE"/>
    <property type="match status" value="1"/>
</dbReference>
<evidence type="ECO:0000259" key="3">
    <source>
        <dbReference type="Pfam" id="PF00561"/>
    </source>
</evidence>
<protein>
    <submittedName>
        <fullName evidence="5">TAP-like protein</fullName>
    </submittedName>
</protein>